<dbReference type="GO" id="GO:0016301">
    <property type="term" value="F:kinase activity"/>
    <property type="evidence" value="ECO:0007669"/>
    <property type="project" value="UniProtKB-KW"/>
</dbReference>
<dbReference type="EMBL" id="QQAV01000016">
    <property type="protein sequence ID" value="RDI17687.1"/>
    <property type="molecule type" value="Genomic_DNA"/>
</dbReference>
<name>A0A370F3Z2_9BURK</name>
<keyword evidence="2" id="KW-1185">Reference proteome</keyword>
<evidence type="ECO:0000313" key="2">
    <source>
        <dbReference type="Proteomes" id="UP000255265"/>
    </source>
</evidence>
<dbReference type="Proteomes" id="UP000255265">
    <property type="component" value="Unassembled WGS sequence"/>
</dbReference>
<dbReference type="RefSeq" id="WP_114804787.1">
    <property type="nucleotide sequence ID" value="NZ_QQAV01000016.1"/>
</dbReference>
<comment type="caution">
    <text evidence="1">The sequence shown here is derived from an EMBL/GenBank/DDBJ whole genome shotgun (WGS) entry which is preliminary data.</text>
</comment>
<dbReference type="Gene3D" id="3.40.50.300">
    <property type="entry name" value="P-loop containing nucleotide triphosphate hydrolases"/>
    <property type="match status" value="1"/>
</dbReference>
<keyword evidence="1" id="KW-0418">Kinase</keyword>
<reference evidence="1 2" key="1">
    <citation type="submission" date="2018-07" db="EMBL/GenBank/DDBJ databases">
        <title>Genomic Encyclopedia of Type Strains, Phase IV (KMG-IV): sequencing the most valuable type-strain genomes for metagenomic binning, comparative biology and taxonomic classification.</title>
        <authorList>
            <person name="Goeker M."/>
        </authorList>
    </citation>
    <scope>NUCLEOTIDE SEQUENCE [LARGE SCALE GENOMIC DNA]</scope>
    <source>
        <strain evidence="1 2">DSM 21352</strain>
    </source>
</reference>
<dbReference type="SUPFAM" id="SSF52540">
    <property type="entry name" value="P-loop containing nucleoside triphosphate hydrolases"/>
    <property type="match status" value="1"/>
</dbReference>
<sequence length="173" mass="18854">MNPPQVPPPSAPLTSAATLHLVCGKIGSGKSTLTQRLASAPNTVRISEDDWLSRLYPNDIHVLADYVRYAGRLRDAMSGHIESLLRNGVSVVLDFPANTVATRAWARGLYERAGAAHALHLLDVPDEVCKARLRARNAAGDHPFETSDAEFEQISRHFVPPTADEGFNVIRHG</sequence>
<proteinExistence type="predicted"/>
<accession>A0A370F3Z2</accession>
<dbReference type="InterPro" id="IPR027417">
    <property type="entry name" value="P-loop_NTPase"/>
</dbReference>
<evidence type="ECO:0000313" key="1">
    <source>
        <dbReference type="EMBL" id="RDI17687.1"/>
    </source>
</evidence>
<dbReference type="OrthoDB" id="531205at2"/>
<dbReference type="AlphaFoldDB" id="A0A370F3Z2"/>
<keyword evidence="1" id="KW-0808">Transferase</keyword>
<dbReference type="Pfam" id="PF13671">
    <property type="entry name" value="AAA_33"/>
    <property type="match status" value="1"/>
</dbReference>
<protein>
    <submittedName>
        <fullName evidence="1">Putative kinase</fullName>
    </submittedName>
</protein>
<organism evidence="1 2">
    <name type="scientific">Pseudacidovorax intermedius</name>
    <dbReference type="NCBI Taxonomy" id="433924"/>
    <lineage>
        <taxon>Bacteria</taxon>
        <taxon>Pseudomonadati</taxon>
        <taxon>Pseudomonadota</taxon>
        <taxon>Betaproteobacteria</taxon>
        <taxon>Burkholderiales</taxon>
        <taxon>Comamonadaceae</taxon>
        <taxon>Pseudacidovorax</taxon>
    </lineage>
</organism>
<gene>
    <name evidence="1" type="ORF">DFR41_11614</name>
</gene>